<accession>A0A518KB81</accession>
<feature type="chain" id="PRO_5021969682" evidence="1">
    <location>
        <begin position="27"/>
        <end position="639"/>
    </location>
</feature>
<dbReference type="AlphaFoldDB" id="A0A518KB81"/>
<feature type="signal peptide" evidence="1">
    <location>
        <begin position="1"/>
        <end position="26"/>
    </location>
</feature>
<dbReference type="InterPro" id="IPR008269">
    <property type="entry name" value="Lon_proteolytic"/>
</dbReference>
<dbReference type="InterPro" id="IPR014721">
    <property type="entry name" value="Ribsml_uS5_D2-typ_fold_subgr"/>
</dbReference>
<dbReference type="Pfam" id="PF05362">
    <property type="entry name" value="Lon_C"/>
    <property type="match status" value="1"/>
</dbReference>
<sequence length="639" mass="69496" precursor="true">MAIRGPIRSRAWSILLGLLAAGVVQAQPVPSPVAKPLPATSVVVSPLFFVTGRAGAPGADDIEPFGMCEDFEFTIGGYAPGTIRIGVLDSRIGGSSRLWHATTWQAALTASQLLDYNPRATQATLAVSGNIDGPSAGALLTVGVLAGAQGHTLDPAMTMTGTINPDGEIGAVGGIPYKLEGAARAGKKVVLIPKMAPLEFDKRADKVVDLVEHGKEHGVEVRLVHNIWEAYEAFTGKPLPRPDDVSPPALPLQASRRMESRIDRWLAMEASARQTYESWGVRGQNDYADALLEEAADCREKAERLRRQGQFAAAYADAQWAAINGSVAHQVGRCEYVYADGGLKAVQAMLAQKDWIEDESEKLQAALKFFRPTTLEQLPYYMYSCDQFLVGLAYRELGEAIAENLSEDDEKATIRIVDAAERQAMAWLAMKLSYEYLELANLEGGHPIPDDAPLEELTELYLRCAEANQAVVDELVLTPAAKELHASQDIMKGRLSIADPVYGTNAIVIGSMHSRLNEVFGPTEQLKYARLGAALSLNTRSAMLIAKYHSLGAELDENFLITGIKNEPAVSDWLDDSRSQARRAIHSLVDSGIDYTGCVHLYSIARVGEGRDLDDRLSALQYYFDINVMSQVLKRIAGK</sequence>
<dbReference type="InterPro" id="IPR020568">
    <property type="entry name" value="Ribosomal_Su5_D2-typ_SF"/>
</dbReference>
<evidence type="ECO:0000259" key="2">
    <source>
        <dbReference type="Pfam" id="PF05362"/>
    </source>
</evidence>
<dbReference type="PANTHER" id="PTHR10046">
    <property type="entry name" value="ATP DEPENDENT LON PROTEASE FAMILY MEMBER"/>
    <property type="match status" value="1"/>
</dbReference>
<dbReference type="GO" id="GO:0006508">
    <property type="term" value="P:proteolysis"/>
    <property type="evidence" value="ECO:0007669"/>
    <property type="project" value="UniProtKB-KW"/>
</dbReference>
<dbReference type="Proteomes" id="UP000316426">
    <property type="component" value="Chromosome"/>
</dbReference>
<dbReference type="GO" id="GO:0005524">
    <property type="term" value="F:ATP binding"/>
    <property type="evidence" value="ECO:0007669"/>
    <property type="project" value="InterPro"/>
</dbReference>
<dbReference type="GO" id="GO:0030163">
    <property type="term" value="P:protein catabolic process"/>
    <property type="evidence" value="ECO:0007669"/>
    <property type="project" value="InterPro"/>
</dbReference>
<keyword evidence="4" id="KW-1185">Reference proteome</keyword>
<dbReference type="KEGG" id="bmei:Spa11_32520"/>
<dbReference type="EMBL" id="CP036349">
    <property type="protein sequence ID" value="QDV75043.1"/>
    <property type="molecule type" value="Genomic_DNA"/>
</dbReference>
<feature type="domain" description="Lon proteolytic" evidence="2">
    <location>
        <begin position="132"/>
        <end position="203"/>
    </location>
</feature>
<evidence type="ECO:0000313" key="4">
    <source>
        <dbReference type="Proteomes" id="UP000316426"/>
    </source>
</evidence>
<keyword evidence="1" id="KW-0732">Signal</keyword>
<keyword evidence="3" id="KW-0238">DNA-binding</keyword>
<keyword evidence="3" id="KW-0378">Hydrolase</keyword>
<dbReference type="GO" id="GO:0003677">
    <property type="term" value="F:DNA binding"/>
    <property type="evidence" value="ECO:0007669"/>
    <property type="project" value="UniProtKB-KW"/>
</dbReference>
<evidence type="ECO:0000313" key="3">
    <source>
        <dbReference type="EMBL" id="QDV75043.1"/>
    </source>
</evidence>
<dbReference type="GO" id="GO:0004252">
    <property type="term" value="F:serine-type endopeptidase activity"/>
    <property type="evidence" value="ECO:0007669"/>
    <property type="project" value="InterPro"/>
</dbReference>
<dbReference type="PRINTS" id="PR00830">
    <property type="entry name" value="ENDOLAPTASE"/>
</dbReference>
<dbReference type="GO" id="GO:0004176">
    <property type="term" value="F:ATP-dependent peptidase activity"/>
    <property type="evidence" value="ECO:0007669"/>
    <property type="project" value="InterPro"/>
</dbReference>
<proteinExistence type="predicted"/>
<name>A0A518KB81_9BACT</name>
<keyword evidence="3" id="KW-0645">Protease</keyword>
<reference evidence="3 4" key="1">
    <citation type="submission" date="2019-02" db="EMBL/GenBank/DDBJ databases">
        <title>Deep-cultivation of Planctomycetes and their phenomic and genomic characterization uncovers novel biology.</title>
        <authorList>
            <person name="Wiegand S."/>
            <person name="Jogler M."/>
            <person name="Boedeker C."/>
            <person name="Pinto D."/>
            <person name="Vollmers J."/>
            <person name="Rivas-Marin E."/>
            <person name="Kohn T."/>
            <person name="Peeters S.H."/>
            <person name="Heuer A."/>
            <person name="Rast P."/>
            <person name="Oberbeckmann S."/>
            <person name="Bunk B."/>
            <person name="Jeske O."/>
            <person name="Meyerdierks A."/>
            <person name="Storesund J.E."/>
            <person name="Kallscheuer N."/>
            <person name="Luecker S."/>
            <person name="Lage O.M."/>
            <person name="Pohl T."/>
            <person name="Merkel B.J."/>
            <person name="Hornburger P."/>
            <person name="Mueller R.-W."/>
            <person name="Bruemmer F."/>
            <person name="Labrenz M."/>
            <person name="Spormann A.M."/>
            <person name="Op den Camp H."/>
            <person name="Overmann J."/>
            <person name="Amann R."/>
            <person name="Jetten M.S.M."/>
            <person name="Mascher T."/>
            <person name="Medema M.H."/>
            <person name="Devos D.P."/>
            <person name="Kaster A.-K."/>
            <person name="Ovreas L."/>
            <person name="Rohde M."/>
            <person name="Galperin M.Y."/>
            <person name="Jogler C."/>
        </authorList>
    </citation>
    <scope>NUCLEOTIDE SEQUENCE [LARGE SCALE GENOMIC DNA]</scope>
    <source>
        <strain evidence="3 4">Spa11</strain>
    </source>
</reference>
<dbReference type="InterPro" id="IPR027065">
    <property type="entry name" value="Lon_Prtase"/>
</dbReference>
<organism evidence="3 4">
    <name type="scientific">Botrimarina mediterranea</name>
    <dbReference type="NCBI Taxonomy" id="2528022"/>
    <lineage>
        <taxon>Bacteria</taxon>
        <taxon>Pseudomonadati</taxon>
        <taxon>Planctomycetota</taxon>
        <taxon>Planctomycetia</taxon>
        <taxon>Pirellulales</taxon>
        <taxon>Lacipirellulaceae</taxon>
        <taxon>Botrimarina</taxon>
    </lineage>
</organism>
<protein>
    <submittedName>
        <fullName evidence="3">DNA-binding ATP-dependent protease La</fullName>
    </submittedName>
</protein>
<dbReference type="Gene3D" id="3.30.230.10">
    <property type="match status" value="1"/>
</dbReference>
<evidence type="ECO:0000256" key="1">
    <source>
        <dbReference type="SAM" id="SignalP"/>
    </source>
</evidence>
<dbReference type="SUPFAM" id="SSF54211">
    <property type="entry name" value="Ribosomal protein S5 domain 2-like"/>
    <property type="match status" value="1"/>
</dbReference>
<gene>
    <name evidence="3" type="ORF">Spa11_32520</name>
</gene>
<dbReference type="RefSeq" id="WP_197529437.1">
    <property type="nucleotide sequence ID" value="NZ_CP036349.1"/>
</dbReference>